<dbReference type="InterPro" id="IPR000868">
    <property type="entry name" value="Isochorismatase-like_dom"/>
</dbReference>
<organism evidence="3">
    <name type="scientific">hydrothermal vent metagenome</name>
    <dbReference type="NCBI Taxonomy" id="652676"/>
    <lineage>
        <taxon>unclassified sequences</taxon>
        <taxon>metagenomes</taxon>
        <taxon>ecological metagenomes</taxon>
    </lineage>
</organism>
<dbReference type="InterPro" id="IPR036380">
    <property type="entry name" value="Isochorismatase-like_sf"/>
</dbReference>
<dbReference type="GO" id="GO:0008908">
    <property type="term" value="F:isochorismatase activity"/>
    <property type="evidence" value="ECO:0007669"/>
    <property type="project" value="UniProtKB-EC"/>
</dbReference>
<reference evidence="3" key="1">
    <citation type="submission" date="2018-06" db="EMBL/GenBank/DDBJ databases">
        <authorList>
            <person name="Zhirakovskaya E."/>
        </authorList>
    </citation>
    <scope>NUCLEOTIDE SEQUENCE</scope>
</reference>
<protein>
    <submittedName>
        <fullName evidence="3">Isochorismatase</fullName>
        <ecNumber evidence="3">3.3.2.1</ecNumber>
    </submittedName>
</protein>
<evidence type="ECO:0000256" key="1">
    <source>
        <dbReference type="ARBA" id="ARBA00022801"/>
    </source>
</evidence>
<accession>A0A3B1BNP1</accession>
<keyword evidence="1 3" id="KW-0378">Hydrolase</keyword>
<feature type="domain" description="Isochorismatase-like" evidence="2">
    <location>
        <begin position="4"/>
        <end position="147"/>
    </location>
</feature>
<dbReference type="EC" id="3.3.2.1" evidence="3"/>
<evidence type="ECO:0000259" key="2">
    <source>
        <dbReference type="Pfam" id="PF00857"/>
    </source>
</evidence>
<proteinExistence type="predicted"/>
<gene>
    <name evidence="3" type="ORF">MNBD_GAMMA26-1006</name>
</gene>
<dbReference type="SUPFAM" id="SSF52499">
    <property type="entry name" value="Isochorismatase-like hydrolases"/>
    <property type="match status" value="1"/>
</dbReference>
<dbReference type="EMBL" id="UOFX01000011">
    <property type="protein sequence ID" value="VAX06277.1"/>
    <property type="molecule type" value="Genomic_DNA"/>
</dbReference>
<dbReference type="PANTHER" id="PTHR43540">
    <property type="entry name" value="PEROXYUREIDOACRYLATE/UREIDOACRYLATE AMIDOHYDROLASE-RELATED"/>
    <property type="match status" value="1"/>
</dbReference>
<dbReference type="PANTHER" id="PTHR43540:SF1">
    <property type="entry name" value="ISOCHORISMATASE HYDROLASE"/>
    <property type="match status" value="1"/>
</dbReference>
<dbReference type="CDD" id="cd01014">
    <property type="entry name" value="nicotinamidase_related"/>
    <property type="match status" value="1"/>
</dbReference>
<dbReference type="Pfam" id="PF00857">
    <property type="entry name" value="Isochorismatase"/>
    <property type="match status" value="1"/>
</dbReference>
<name>A0A3B1BNP1_9ZZZZ</name>
<sequence>MSKTALIIVDLQNDYFPGGKWELEGTEAAATKAATLLKNFRAKGLPIVHVRHEFPTTDAPFFVPNSDGAKVHSSVQELEDEPVVLKQQINSFRDTNLKEILDGLDVDSVLICGAMSHMCIDAVTRAAHDFGYNCAIAHDACATLGLEFKGITVPANQVHAAFMAALDFAYANVASTDELLTKMQSAKSPYQ</sequence>
<dbReference type="AlphaFoldDB" id="A0A3B1BNP1"/>
<dbReference type="Gene3D" id="3.40.50.850">
    <property type="entry name" value="Isochorismatase-like"/>
    <property type="match status" value="1"/>
</dbReference>
<dbReference type="InterPro" id="IPR050272">
    <property type="entry name" value="Isochorismatase-like_hydrls"/>
</dbReference>
<evidence type="ECO:0000313" key="3">
    <source>
        <dbReference type="EMBL" id="VAX06277.1"/>
    </source>
</evidence>